<feature type="binding site" evidence="9">
    <location>
        <position position="181"/>
    </location>
    <ligand>
        <name>substrate</name>
    </ligand>
</feature>
<dbReference type="GO" id="GO:0005737">
    <property type="term" value="C:cytoplasm"/>
    <property type="evidence" value="ECO:0007669"/>
    <property type="project" value="UniProtKB-SubCell"/>
</dbReference>
<gene>
    <name evidence="9 11" type="primary">argB</name>
    <name evidence="11" type="ORF">IAA86_06340</name>
</gene>
<dbReference type="SUPFAM" id="SSF53633">
    <property type="entry name" value="Carbamate kinase-like"/>
    <property type="match status" value="1"/>
</dbReference>
<organism evidence="11 12">
    <name type="scientific">Candidatus Galligastranaerophilus intestinavium</name>
    <dbReference type="NCBI Taxonomy" id="2840836"/>
    <lineage>
        <taxon>Bacteria</taxon>
        <taxon>Candidatus Galligastranaerophilus</taxon>
    </lineage>
</organism>
<keyword evidence="7 9" id="KW-0067">ATP-binding</keyword>
<dbReference type="PIRSF" id="PIRSF000728">
    <property type="entry name" value="NAGK"/>
    <property type="match status" value="1"/>
</dbReference>
<dbReference type="InterPro" id="IPR001048">
    <property type="entry name" value="Asp/Glu/Uridylate_kinase"/>
</dbReference>
<protein>
    <recommendedName>
        <fullName evidence="9">Acetylglutamate kinase</fullName>
        <ecNumber evidence="9">2.7.2.8</ecNumber>
    </recommendedName>
    <alternativeName>
        <fullName evidence="9">N-acetyl-L-glutamate 5-phosphotransferase</fullName>
    </alternativeName>
    <alternativeName>
        <fullName evidence="9">NAG kinase</fullName>
        <shortName evidence="9">NAGK</shortName>
    </alternativeName>
</protein>
<comment type="caution">
    <text evidence="11">The sequence shown here is derived from an EMBL/GenBank/DDBJ whole genome shotgun (WGS) entry which is preliminary data.</text>
</comment>
<evidence type="ECO:0000256" key="6">
    <source>
        <dbReference type="ARBA" id="ARBA00022777"/>
    </source>
</evidence>
<comment type="catalytic activity">
    <reaction evidence="8 9">
        <text>N-acetyl-L-glutamate + ATP = N-acetyl-L-glutamyl 5-phosphate + ADP</text>
        <dbReference type="Rhea" id="RHEA:14629"/>
        <dbReference type="ChEBI" id="CHEBI:30616"/>
        <dbReference type="ChEBI" id="CHEBI:44337"/>
        <dbReference type="ChEBI" id="CHEBI:57936"/>
        <dbReference type="ChEBI" id="CHEBI:456216"/>
        <dbReference type="EC" id="2.7.2.8"/>
    </reaction>
</comment>
<comment type="similarity">
    <text evidence="9">Belongs to the acetylglutamate kinase family. ArgB subfamily.</text>
</comment>
<accession>A0A9D1FIS8</accession>
<proteinExistence type="inferred from homology"/>
<keyword evidence="6 9" id="KW-0418">Kinase</keyword>
<dbReference type="EC" id="2.7.2.8" evidence="9"/>
<evidence type="ECO:0000313" key="11">
    <source>
        <dbReference type="EMBL" id="HIS74621.1"/>
    </source>
</evidence>
<dbReference type="InterPro" id="IPR036393">
    <property type="entry name" value="AceGlu_kinase-like_sf"/>
</dbReference>
<dbReference type="EMBL" id="DVJQ01000050">
    <property type="protein sequence ID" value="HIS74621.1"/>
    <property type="molecule type" value="Genomic_DNA"/>
</dbReference>
<evidence type="ECO:0000256" key="9">
    <source>
        <dbReference type="HAMAP-Rule" id="MF_00082"/>
    </source>
</evidence>
<evidence type="ECO:0000256" key="4">
    <source>
        <dbReference type="ARBA" id="ARBA00022679"/>
    </source>
</evidence>
<keyword evidence="4 9" id="KW-0808">Transferase</keyword>
<sequence length="286" mass="31441">MKEFVQKVRILTESLPYIKEFTGKTVVVKLGGEALKDENVFKTITEDIALMKYIGIKPVIVHGGGVEITQTLKDMNIQTEFVDGLRKTDKKTAQVVEMVLGASVNKKIVHAIQNCGVEALGLSGCDTNLFEVQKIFPNGKDLGFIGEVTKVNEKILNVLIENSYIPIIAPVSKDKDGNIYNINADYAAVATACALKAQKLVFLTDIEGVMRDKFDPASVISTLKVSEIQKYIDEKIIEGGMIPKVQSCKFAIENGVESVHILDGRLEHSLLLEIFTHDGIGTMVEK</sequence>
<evidence type="ECO:0000256" key="2">
    <source>
        <dbReference type="ARBA" id="ARBA00022571"/>
    </source>
</evidence>
<feature type="binding site" evidence="9">
    <location>
        <begin position="64"/>
        <end position="65"/>
    </location>
    <ligand>
        <name>substrate</name>
    </ligand>
</feature>
<comment type="pathway">
    <text evidence="1 9">Amino-acid biosynthesis; L-arginine biosynthesis; N(2)-acetyl-L-ornithine from L-glutamate: step 2/4.</text>
</comment>
<dbReference type="CDD" id="cd04250">
    <property type="entry name" value="AAK_NAGK-C"/>
    <property type="match status" value="1"/>
</dbReference>
<dbReference type="Gene3D" id="3.40.1160.10">
    <property type="entry name" value="Acetylglutamate kinase-like"/>
    <property type="match status" value="1"/>
</dbReference>
<evidence type="ECO:0000256" key="1">
    <source>
        <dbReference type="ARBA" id="ARBA00004828"/>
    </source>
</evidence>
<feature type="binding site" evidence="9">
    <location>
        <position position="86"/>
    </location>
    <ligand>
        <name>substrate</name>
    </ligand>
</feature>
<reference evidence="11" key="2">
    <citation type="journal article" date="2021" name="PeerJ">
        <title>Extensive microbial diversity within the chicken gut microbiome revealed by metagenomics and culture.</title>
        <authorList>
            <person name="Gilroy R."/>
            <person name="Ravi A."/>
            <person name="Getino M."/>
            <person name="Pursley I."/>
            <person name="Horton D.L."/>
            <person name="Alikhan N.F."/>
            <person name="Baker D."/>
            <person name="Gharbi K."/>
            <person name="Hall N."/>
            <person name="Watson M."/>
            <person name="Adriaenssens E.M."/>
            <person name="Foster-Nyarko E."/>
            <person name="Jarju S."/>
            <person name="Secka A."/>
            <person name="Antonio M."/>
            <person name="Oren A."/>
            <person name="Chaudhuri R.R."/>
            <person name="La Ragione R."/>
            <person name="Hildebrand F."/>
            <person name="Pallen M.J."/>
        </authorList>
    </citation>
    <scope>NUCLEOTIDE SEQUENCE</scope>
    <source>
        <strain evidence="11">CHK152-2871</strain>
    </source>
</reference>
<comment type="subcellular location">
    <subcellularLocation>
        <location evidence="9">Cytoplasm</location>
    </subcellularLocation>
</comment>
<dbReference type="InterPro" id="IPR041727">
    <property type="entry name" value="NAGK-C"/>
</dbReference>
<evidence type="ECO:0000256" key="8">
    <source>
        <dbReference type="ARBA" id="ARBA00048141"/>
    </source>
</evidence>
<keyword evidence="2 9" id="KW-0055">Arginine biosynthesis</keyword>
<dbReference type="InterPro" id="IPR037528">
    <property type="entry name" value="ArgB"/>
</dbReference>
<dbReference type="GO" id="GO:0042450">
    <property type="term" value="P:L-arginine biosynthetic process via ornithine"/>
    <property type="evidence" value="ECO:0007669"/>
    <property type="project" value="UniProtKB-UniRule"/>
</dbReference>
<feature type="domain" description="Aspartate/glutamate/uridylate kinase" evidence="10">
    <location>
        <begin position="24"/>
        <end position="263"/>
    </location>
</feature>
<evidence type="ECO:0000259" key="10">
    <source>
        <dbReference type="Pfam" id="PF00696"/>
    </source>
</evidence>
<keyword evidence="5 9" id="KW-0547">Nucleotide-binding</keyword>
<feature type="site" description="Transition state stabilizer" evidence="9">
    <location>
        <position position="244"/>
    </location>
</feature>
<dbReference type="HAMAP" id="MF_00082">
    <property type="entry name" value="ArgB"/>
    <property type="match status" value="1"/>
</dbReference>
<dbReference type="FunFam" id="3.40.1160.10:FF:000004">
    <property type="entry name" value="Acetylglutamate kinase"/>
    <property type="match status" value="1"/>
</dbReference>
<keyword evidence="3 9" id="KW-0028">Amino-acid biosynthesis</keyword>
<dbReference type="PANTHER" id="PTHR23342:SF0">
    <property type="entry name" value="N-ACETYLGLUTAMATE SYNTHASE, MITOCHONDRIAL"/>
    <property type="match status" value="1"/>
</dbReference>
<feature type="site" description="Transition state stabilizer" evidence="9">
    <location>
        <position position="29"/>
    </location>
</feature>
<comment type="function">
    <text evidence="9">Catalyzes the ATP-dependent phosphorylation of N-acetyl-L-glutamate.</text>
</comment>
<dbReference type="GO" id="GO:0003991">
    <property type="term" value="F:acetylglutamate kinase activity"/>
    <property type="evidence" value="ECO:0007669"/>
    <property type="project" value="UniProtKB-UniRule"/>
</dbReference>
<dbReference type="InterPro" id="IPR004662">
    <property type="entry name" value="AcgluKinase_fam"/>
</dbReference>
<reference evidence="11" key="1">
    <citation type="submission" date="2020-10" db="EMBL/GenBank/DDBJ databases">
        <authorList>
            <person name="Gilroy R."/>
        </authorList>
    </citation>
    <scope>NUCLEOTIDE SEQUENCE</scope>
    <source>
        <strain evidence="11">CHK152-2871</strain>
    </source>
</reference>
<evidence type="ECO:0000256" key="7">
    <source>
        <dbReference type="ARBA" id="ARBA00022840"/>
    </source>
</evidence>
<dbReference type="NCBIfam" id="TIGR00761">
    <property type="entry name" value="argB"/>
    <property type="match status" value="1"/>
</dbReference>
<evidence type="ECO:0000256" key="5">
    <source>
        <dbReference type="ARBA" id="ARBA00022741"/>
    </source>
</evidence>
<evidence type="ECO:0000256" key="3">
    <source>
        <dbReference type="ARBA" id="ARBA00022605"/>
    </source>
</evidence>
<evidence type="ECO:0000313" key="12">
    <source>
        <dbReference type="Proteomes" id="UP000886865"/>
    </source>
</evidence>
<dbReference type="AlphaFoldDB" id="A0A9D1FIS8"/>
<name>A0A9D1FIS8_9BACT</name>
<keyword evidence="9" id="KW-0963">Cytoplasm</keyword>
<dbReference type="PANTHER" id="PTHR23342">
    <property type="entry name" value="N-ACETYLGLUTAMATE SYNTHASE"/>
    <property type="match status" value="1"/>
</dbReference>
<dbReference type="Pfam" id="PF00696">
    <property type="entry name" value="AA_kinase"/>
    <property type="match status" value="1"/>
</dbReference>
<dbReference type="Proteomes" id="UP000886865">
    <property type="component" value="Unassembled WGS sequence"/>
</dbReference>
<dbReference type="GO" id="GO:0005524">
    <property type="term" value="F:ATP binding"/>
    <property type="evidence" value="ECO:0007669"/>
    <property type="project" value="UniProtKB-UniRule"/>
</dbReference>